<comment type="caution">
    <text evidence="3">The sequence shown here is derived from an EMBL/GenBank/DDBJ whole genome shotgun (WGS) entry which is preliminary data.</text>
</comment>
<evidence type="ECO:0000256" key="1">
    <source>
        <dbReference type="SAM" id="MobiDB-lite"/>
    </source>
</evidence>
<feature type="chain" id="PRO_5032504865" evidence="2">
    <location>
        <begin position="28"/>
        <end position="472"/>
    </location>
</feature>
<feature type="signal peptide" evidence="2">
    <location>
        <begin position="1"/>
        <end position="27"/>
    </location>
</feature>
<sequence length="472" mass="50866">MLSKNAKTISVATLGLGAALYSGPVHADDISELKSLVNELKKQVVEQRAQINELNNQVNDQKKQVSTQSDTLQKVEAQQQDIAKKQAAAPEAPPLLAGDPAKPGFFKIPGTRTSLKFGGYVKLDAVDDITGNIGNSVATDFGSIPLSHSRKGNRDGQVTFSAQETRLSLTALTGTEAIGDVKTYVEGDFFGSGGGGNLFRLRQAYVQGGRFLAGQTWTTFSDLETAQPETLDFNGPVGYAALRQPLLRYTQPLPLGKLDLAIESPQGDFNAVGSFPKDSKIDKAPDLVVRYTADTSWGHVGFAALGRYLATDSGLSGQNDGKFVYGVLAGVGIKTFGKDQLLFQTVDGNGVGRYLEHGQYISAIVTDDQIRPIDVWGGTVGYTHFWTDSLRSSVAYGYSHFNTPSGGTLPPLKSLSSFHGNLIWSPWESTDVGLEYIYGHIELERPQYDADTKTWASSGSANRIQASAKYSF</sequence>
<dbReference type="SUPFAM" id="SSF56935">
    <property type="entry name" value="Porins"/>
    <property type="match status" value="1"/>
</dbReference>
<feature type="region of interest" description="Disordered" evidence="1">
    <location>
        <begin position="60"/>
        <end position="98"/>
    </location>
</feature>
<keyword evidence="4" id="KW-1185">Reference proteome</keyword>
<feature type="compositionally biased region" description="Polar residues" evidence="1">
    <location>
        <begin position="60"/>
        <end position="72"/>
    </location>
</feature>
<dbReference type="RefSeq" id="WP_002726339.1">
    <property type="nucleotide sequence ID" value="NZ_CAHP01000011.1"/>
</dbReference>
<organism evidence="3 4">
    <name type="scientific">Magnetospirillum molischianum DSM 120</name>
    <dbReference type="NCBI Taxonomy" id="1150626"/>
    <lineage>
        <taxon>Bacteria</taxon>
        <taxon>Pseudomonadati</taxon>
        <taxon>Pseudomonadota</taxon>
        <taxon>Alphaproteobacteria</taxon>
        <taxon>Rhodospirillales</taxon>
        <taxon>Rhodospirillaceae</taxon>
        <taxon>Magnetospirillum</taxon>
    </lineage>
</organism>
<dbReference type="EMBL" id="CAHP01000011">
    <property type="protein sequence ID" value="CCG40232.1"/>
    <property type="molecule type" value="Genomic_DNA"/>
</dbReference>
<proteinExistence type="predicted"/>
<dbReference type="Proteomes" id="UP000004169">
    <property type="component" value="Unassembled WGS sequence"/>
</dbReference>
<accession>H8FPE4</accession>
<gene>
    <name evidence="3" type="ORF">PHAMO_190041</name>
</gene>
<reference evidence="3 4" key="1">
    <citation type="journal article" date="2012" name="J. Bacteriol.">
        <title>Draft Genome Sequence of the Purple Photosynthetic Bacterium Phaeospirillum molischianum DSM120, a Particularly Versatile Bacterium.</title>
        <authorList>
            <person name="Duquesne K."/>
            <person name="Prima V."/>
            <person name="Ji B."/>
            <person name="Rouy Z."/>
            <person name="Medigue C."/>
            <person name="Talla E."/>
            <person name="Sturgis J.N."/>
        </authorList>
    </citation>
    <scope>NUCLEOTIDE SEQUENCE [LARGE SCALE GENOMIC DNA]</scope>
    <source>
        <strain evidence="4">DSM120</strain>
    </source>
</reference>
<dbReference type="Pfam" id="PF19577">
    <property type="entry name" value="DcaP"/>
    <property type="match status" value="1"/>
</dbReference>
<name>H8FPE4_MAGML</name>
<dbReference type="eggNOG" id="COG2911">
    <property type="taxonomic scope" value="Bacteria"/>
</dbReference>
<evidence type="ECO:0000313" key="4">
    <source>
        <dbReference type="Proteomes" id="UP000004169"/>
    </source>
</evidence>
<keyword evidence="2" id="KW-0732">Signal</keyword>
<dbReference type="InterPro" id="IPR045748">
    <property type="entry name" value="DcaP"/>
</dbReference>
<evidence type="ECO:0000313" key="3">
    <source>
        <dbReference type="EMBL" id="CCG40232.1"/>
    </source>
</evidence>
<dbReference type="STRING" id="1150626.PHAMO_190041"/>
<dbReference type="AlphaFoldDB" id="H8FPE4"/>
<protein>
    <submittedName>
        <fullName evidence="3">Uncharacterized protein</fullName>
    </submittedName>
</protein>
<evidence type="ECO:0000256" key="2">
    <source>
        <dbReference type="SAM" id="SignalP"/>
    </source>
</evidence>
<feature type="compositionally biased region" description="Low complexity" evidence="1">
    <location>
        <begin position="77"/>
        <end position="98"/>
    </location>
</feature>